<accession>A0A851HPJ0</accession>
<dbReference type="AlphaFoldDB" id="A0A851HPJ0"/>
<dbReference type="NCBIfam" id="NF040700">
    <property type="entry name" value="VPA1262_N_dom"/>
    <property type="match status" value="1"/>
</dbReference>
<dbReference type="EMBL" id="JABEVQ010000003">
    <property type="protein sequence ID" value="NWN90913.1"/>
    <property type="molecule type" value="Genomic_DNA"/>
</dbReference>
<evidence type="ECO:0008006" key="3">
    <source>
        <dbReference type="Google" id="ProtNLM"/>
    </source>
</evidence>
<evidence type="ECO:0000313" key="2">
    <source>
        <dbReference type="Proteomes" id="UP000536442"/>
    </source>
</evidence>
<proteinExistence type="predicted"/>
<dbReference type="Proteomes" id="UP000536442">
    <property type="component" value="Unassembled WGS sequence"/>
</dbReference>
<comment type="caution">
    <text evidence="1">The sequence shown here is derived from an EMBL/GenBank/DDBJ whole genome shotgun (WGS) entry which is preliminary data.</text>
</comment>
<reference evidence="1 2" key="1">
    <citation type="submission" date="2020-03" db="EMBL/GenBank/DDBJ databases">
        <title>Metagenomic, metatranscriptomic, and metabolomic analyses revealed the key microbes and metabolic features during the fermentation of ganjang, Korean traditional soy sauce.</title>
        <authorList>
            <person name="Chun B.H."/>
            <person name="Jeon C.O."/>
        </authorList>
    </citation>
    <scope>NUCLEOTIDE SEQUENCE [LARGE SCALE GENOMIC DNA]</scope>
    <source>
        <strain evidence="1 2">KG14</strain>
    </source>
</reference>
<organism evidence="1 2">
    <name type="scientific">Marinobacter adhaerens</name>
    <dbReference type="NCBI Taxonomy" id="1033846"/>
    <lineage>
        <taxon>Bacteria</taxon>
        <taxon>Pseudomonadati</taxon>
        <taxon>Pseudomonadota</taxon>
        <taxon>Gammaproteobacteria</taxon>
        <taxon>Pseudomonadales</taxon>
        <taxon>Marinobacteraceae</taxon>
        <taxon>Marinobacter</taxon>
    </lineage>
</organism>
<keyword evidence="2" id="KW-1185">Reference proteome</keyword>
<protein>
    <recommendedName>
        <fullName evidence="3">PLD phosphodiesterase domain-containing protein</fullName>
    </recommendedName>
</protein>
<name>A0A851HPJ0_9GAMM</name>
<evidence type="ECO:0000313" key="1">
    <source>
        <dbReference type="EMBL" id="NWN90913.1"/>
    </source>
</evidence>
<gene>
    <name evidence="1" type="ORF">HLV39_05330</name>
</gene>
<sequence length="526" mass="58027">MLGQHPQYEVTVLWIHDKASNKHWNFLTVIEEVLPGQVLAPALEAQAAGKTHPLKQAKLASGQVLLNAFRFWVSDGAMAEHLFHGDGTAGRVITVGGRQLTLHSLGLEQQYPALGSVSVRPPQHVCLGDTASPLQRVLPYRNVTSQAVTKLITQSVQDNQFLEDHLPEISHKAQKWLGIDLHNAQELVGATIWSKPNPYLRSFQISMSQQGKTLIFESYPRPGITCPDMRLTVWGDGPLGSEAYFQSPWHGGAASFLIPNSRGSILVQVHHENGQLLEERRCSFLHTINIQGSISSGARTINAKQADNTYKRVNLTLQSPGLESTIGETDTTLETLSSAQQARERQALQHRGDFLYVSGFEPDAAQHAQDFVRSLLSKVRNRCIVADPYLGAEELESFIAFVTSTAADIVLLTSHAHLRIQADPKNPSGPNEGQKLAQKLQDISRADPIFSPRIVVLEGREAPALHDRFIVADERVYHIGGSLNHLGKRAMAISRVPAPEPVLSDIERWINGEKSQTFESWLSNNG</sequence>